<dbReference type="GO" id="GO:0015774">
    <property type="term" value="P:polysaccharide transport"/>
    <property type="evidence" value="ECO:0007669"/>
    <property type="project" value="InterPro"/>
</dbReference>
<dbReference type="InterPro" id="IPR029044">
    <property type="entry name" value="Nucleotide-diphossugar_trans"/>
</dbReference>
<sequence length="1272" mass="142903">MSAHPSRDDHGFALYRRFLDLLAIRQADATPEAADDFRAWLLSRRTAPHRIGFRRANLETGFSRNMAEIFPELVAVDEPGIDDRLPTLMYGAILDTRGASHASAVQLMPHVVPDEHVTFFEMGFLASATSWSESLAARDPSMACLGYVYDDKAQFFMADYPNRLTDRLNGDHAPSAEERARAERVIDRIVAARISKYNSQPFFRPPVSPGHARRVLVVDQNHSDASTFYGRASPEDFAAMLDAAVDENPDAEILVKTHPDLNWTRSGRRGYFDHLQSSGRVRLIRDNLNPFQLFDLVDTVYVGTSGMGLEALLAGKRVVCFGAPFYAGWGLTDDRRPVPHRHRTRDLLDLFHTFYIWYTIYALPGGGGPAEIEDVLDFIEEHRPVAPLPAEAPADPMVSIVVPVHGVEAYVADCLASIQRQSLRDFEVIAIDDVSPDRSAEIVAAYAADDPRITLLRRTENAGPGFVRNQGIEAARGRYVLFIDPDDIMPDPGHLERIVAMAEADAADMVRFRKRTEQIEDETGAVVGRREDKTERQFPEEVRGTRLAAFPQIAHSRHFWNWLYRRDFLDRNAIRFRTAYREERAFLVQAYMADPVFSVCDSDGVTYRIRQSSAMRRAQTMRDVIDQLDNFDTVVRLLAERGAFAPGAEAGWFARFQVSQFLHYLFFGFAYKTACAEGGQAEFLDRLAGTLDLAGLGPDDLVSDPVQLSVPHLRASAYGLMLAAVRARRPHYVETALRLARVPAHDLWREFQQVPADDRTTMFQVALGTYARNERVETPPAPATVRAKKPRIVLHLGASKTGSTALQHRMDRNRAALLRAGIWFPETHLYWQKDRPHKQGGHGPLLAAANTGAPQFRAHLEAGIAHFGEALHTIVLSSEGFFLDRRTYDLARYLDDYEIEAIVYLRRQDAWANAQYSEFASGGTVVNRVASPVGDWLAEPRTRGWLDYARFLSKWSDLVGRENLTVRIYDRPRLVDGDLTADFAEAAGLPALLESTPVDAHLGNAARLSGSHVELLRIYNGRRFNGAGPYLNFIEEAGRALVAWRAERDLPMPRPWVLSETRVAEILDATAEGNRWIGRTFFGTDADPFPEEPAGEPGPPLHPEELALVERIYREVGYFAVPKAEPVPAARAEAADEAERPAIEDHGPFAWRRWLLTPAIRAGYRARTGRALPETFEDDPAGFVRQRWSGRWARLVARLYSEPTDLTAVDPVDLRIRLLRPLARRKGGDAYVDLLERDPVQFARTVRNPALRAAFRLVFPRGELARRSNALG</sequence>
<evidence type="ECO:0000313" key="2">
    <source>
        <dbReference type="EMBL" id="SLN33853.1"/>
    </source>
</evidence>
<organism evidence="2 3">
    <name type="scientific">Roseivivax jejudonensis</name>
    <dbReference type="NCBI Taxonomy" id="1529041"/>
    <lineage>
        <taxon>Bacteria</taxon>
        <taxon>Pseudomonadati</taxon>
        <taxon>Pseudomonadota</taxon>
        <taxon>Alphaproteobacteria</taxon>
        <taxon>Rhodobacterales</taxon>
        <taxon>Roseobacteraceae</taxon>
        <taxon>Roseivivax</taxon>
    </lineage>
</organism>
<dbReference type="SUPFAM" id="SSF52540">
    <property type="entry name" value="P-loop containing nucleoside triphosphate hydrolases"/>
    <property type="match status" value="1"/>
</dbReference>
<dbReference type="PANTHER" id="PTHR22916">
    <property type="entry name" value="GLYCOSYLTRANSFERASE"/>
    <property type="match status" value="1"/>
</dbReference>
<protein>
    <submittedName>
        <fullName evidence="2">Putative glycosyltransferase EpsJ</fullName>
        <ecNumber evidence="2">2.4.-.-</ecNumber>
    </submittedName>
</protein>
<dbReference type="InterPro" id="IPR001173">
    <property type="entry name" value="Glyco_trans_2-like"/>
</dbReference>
<dbReference type="Pfam" id="PF00535">
    <property type="entry name" value="Glycos_transf_2"/>
    <property type="match status" value="1"/>
</dbReference>
<name>A0A1X6YZ83_9RHOB</name>
<evidence type="ECO:0000313" key="3">
    <source>
        <dbReference type="Proteomes" id="UP000193570"/>
    </source>
</evidence>
<dbReference type="InterPro" id="IPR027417">
    <property type="entry name" value="P-loop_NTPase"/>
</dbReference>
<dbReference type="AlphaFoldDB" id="A0A1X6YZ83"/>
<keyword evidence="3" id="KW-1185">Reference proteome</keyword>
<dbReference type="EMBL" id="FWFK01000002">
    <property type="protein sequence ID" value="SLN33853.1"/>
    <property type="molecule type" value="Genomic_DNA"/>
</dbReference>
<dbReference type="EC" id="2.4.-.-" evidence="2"/>
<dbReference type="CDD" id="cd00761">
    <property type="entry name" value="Glyco_tranf_GTA_type"/>
    <property type="match status" value="1"/>
</dbReference>
<gene>
    <name evidence="2" type="primary">epsJ_4</name>
    <name evidence="2" type="ORF">ROJ8625_01571</name>
</gene>
<dbReference type="Proteomes" id="UP000193570">
    <property type="component" value="Unassembled WGS sequence"/>
</dbReference>
<keyword evidence="2" id="KW-0808">Transferase</keyword>
<dbReference type="InterPro" id="IPR007833">
    <property type="entry name" value="Capsule_polysaccharide_synth"/>
</dbReference>
<evidence type="ECO:0000259" key="1">
    <source>
        <dbReference type="Pfam" id="PF00535"/>
    </source>
</evidence>
<dbReference type="RefSeq" id="WP_085791282.1">
    <property type="nucleotide sequence ID" value="NZ_FWFK01000002.1"/>
</dbReference>
<dbReference type="SUPFAM" id="SSF53448">
    <property type="entry name" value="Nucleotide-diphospho-sugar transferases"/>
    <property type="match status" value="1"/>
</dbReference>
<feature type="domain" description="Glycosyltransferase 2-like" evidence="1">
    <location>
        <begin position="399"/>
        <end position="570"/>
    </location>
</feature>
<dbReference type="PANTHER" id="PTHR22916:SF3">
    <property type="entry name" value="UDP-GLCNAC:BETAGAL BETA-1,3-N-ACETYLGLUCOSAMINYLTRANSFERASE-LIKE PROTEIN 1"/>
    <property type="match status" value="1"/>
</dbReference>
<dbReference type="GO" id="GO:0016758">
    <property type="term" value="F:hexosyltransferase activity"/>
    <property type="evidence" value="ECO:0007669"/>
    <property type="project" value="UniProtKB-ARBA"/>
</dbReference>
<dbReference type="Pfam" id="PF05159">
    <property type="entry name" value="Capsule_synth"/>
    <property type="match status" value="1"/>
</dbReference>
<keyword evidence="2" id="KW-0328">Glycosyltransferase</keyword>
<accession>A0A1X6YZ83</accession>
<proteinExistence type="predicted"/>
<dbReference type="GO" id="GO:0000271">
    <property type="term" value="P:polysaccharide biosynthetic process"/>
    <property type="evidence" value="ECO:0007669"/>
    <property type="project" value="InterPro"/>
</dbReference>
<dbReference type="OrthoDB" id="543755at2"/>
<reference evidence="2 3" key="1">
    <citation type="submission" date="2017-03" db="EMBL/GenBank/DDBJ databases">
        <authorList>
            <person name="Afonso C.L."/>
            <person name="Miller P.J."/>
            <person name="Scott M.A."/>
            <person name="Spackman E."/>
            <person name="Goraichik I."/>
            <person name="Dimitrov K.M."/>
            <person name="Suarez D.L."/>
            <person name="Swayne D.E."/>
        </authorList>
    </citation>
    <scope>NUCLEOTIDE SEQUENCE [LARGE SCALE GENOMIC DNA]</scope>
    <source>
        <strain evidence="2 3">CECT 8625</strain>
    </source>
</reference>
<dbReference type="Gene3D" id="3.90.550.10">
    <property type="entry name" value="Spore Coat Polysaccharide Biosynthesis Protein SpsA, Chain A"/>
    <property type="match status" value="1"/>
</dbReference>